<dbReference type="InterPro" id="IPR044872">
    <property type="entry name" value="CcmK/CsoS1_BMC"/>
</dbReference>
<comment type="similarity">
    <text evidence="4">Belongs to the bacterial microcompartments protein family.</text>
</comment>
<dbReference type="Pfam" id="PF00936">
    <property type="entry name" value="BMC"/>
    <property type="match status" value="1"/>
</dbReference>
<gene>
    <name evidence="6" type="ORF">HC231_12270</name>
</gene>
<dbReference type="SUPFAM" id="SSF143414">
    <property type="entry name" value="CcmK-like"/>
    <property type="match status" value="1"/>
</dbReference>
<accession>A0ABX7US82</accession>
<dbReference type="CDD" id="cd07045">
    <property type="entry name" value="BMC_CcmK_like"/>
    <property type="match status" value="1"/>
</dbReference>
<keyword evidence="3" id="KW-1283">Bacterial microcompartment</keyword>
<evidence type="ECO:0000313" key="7">
    <source>
        <dbReference type="Proteomes" id="UP000671960"/>
    </source>
</evidence>
<reference evidence="6 7" key="1">
    <citation type="submission" date="2020-03" db="EMBL/GenBank/DDBJ databases">
        <authorList>
            <person name="Bakhshi Ganjeh M."/>
        </authorList>
    </citation>
    <scope>NUCLEOTIDE SEQUENCE [LARGE SCALE GENOMIC DNA]</scope>
    <source>
        <strain evidence="7">Iran 50</strain>
    </source>
</reference>
<evidence type="ECO:0000256" key="4">
    <source>
        <dbReference type="PROSITE-ProRule" id="PRU01278"/>
    </source>
</evidence>
<evidence type="ECO:0000259" key="5">
    <source>
        <dbReference type="PROSITE" id="PS51930"/>
    </source>
</evidence>
<keyword evidence="7" id="KW-1185">Reference proteome</keyword>
<dbReference type="InterPro" id="IPR037233">
    <property type="entry name" value="CcmK-like_sf"/>
</dbReference>
<evidence type="ECO:0000256" key="1">
    <source>
        <dbReference type="ARBA" id="ARBA00004836"/>
    </source>
</evidence>
<evidence type="ECO:0000256" key="3">
    <source>
        <dbReference type="ARBA" id="ARBA00024446"/>
    </source>
</evidence>
<proteinExistence type="inferred from homology"/>
<comment type="pathway">
    <text evidence="1">Polyol metabolism; 1,2-propanediol degradation.</text>
</comment>
<dbReference type="PANTHER" id="PTHR33941:SF11">
    <property type="entry name" value="BACTERIAL MICROCOMPARTMENT SHELL PROTEIN PDUJ"/>
    <property type="match status" value="1"/>
</dbReference>
<dbReference type="RefSeq" id="WP_208226926.1">
    <property type="nucleotide sequence ID" value="NZ_CP050854.1"/>
</dbReference>
<name>A0ABX7US82_9GAMM</name>
<dbReference type="EMBL" id="CP050854">
    <property type="protein sequence ID" value="QTF08594.1"/>
    <property type="molecule type" value="Genomic_DNA"/>
</dbReference>
<protein>
    <submittedName>
        <fullName evidence="6">BMC domain-containing protein</fullName>
    </submittedName>
</protein>
<organism evidence="6 7">
    <name type="scientific">Brenneria izadpanahii</name>
    <dbReference type="NCBI Taxonomy" id="2722756"/>
    <lineage>
        <taxon>Bacteria</taxon>
        <taxon>Pseudomonadati</taxon>
        <taxon>Pseudomonadota</taxon>
        <taxon>Gammaproteobacteria</taxon>
        <taxon>Enterobacterales</taxon>
        <taxon>Pectobacteriaceae</taxon>
        <taxon>Brenneria</taxon>
    </lineage>
</organism>
<dbReference type="PANTHER" id="PTHR33941">
    <property type="entry name" value="PROPANEDIOL UTILIZATION PROTEIN PDUA"/>
    <property type="match status" value="1"/>
</dbReference>
<dbReference type="InterPro" id="IPR050575">
    <property type="entry name" value="BMC_shell"/>
</dbReference>
<evidence type="ECO:0000313" key="6">
    <source>
        <dbReference type="EMBL" id="QTF08594.1"/>
    </source>
</evidence>
<dbReference type="SMART" id="SM00877">
    <property type="entry name" value="BMC"/>
    <property type="match status" value="1"/>
</dbReference>
<comment type="subcellular location">
    <subcellularLocation>
        <location evidence="2">Bacterial microcompartment</location>
    </subcellularLocation>
</comment>
<dbReference type="Gene3D" id="3.30.70.1710">
    <property type="match status" value="1"/>
</dbReference>
<evidence type="ECO:0000256" key="2">
    <source>
        <dbReference type="ARBA" id="ARBA00024322"/>
    </source>
</evidence>
<feature type="domain" description="BMC" evidence="5">
    <location>
        <begin position="5"/>
        <end position="93"/>
    </location>
</feature>
<dbReference type="PROSITE" id="PS51930">
    <property type="entry name" value="BMC_2"/>
    <property type="match status" value="1"/>
</dbReference>
<dbReference type="Proteomes" id="UP000671960">
    <property type="component" value="Chromosome"/>
</dbReference>
<dbReference type="InterPro" id="IPR000249">
    <property type="entry name" value="BMC_dom"/>
</dbReference>
<sequence>MQRRAMGFVETIGFASAIVAADVALKSADVALVRMESVIGVGKSIGVTVYFTGDVAAVQAAVARAKTEVAALNTLVSAHVIAGVDAETQAKLIRI</sequence>